<feature type="region of interest" description="Disordered" evidence="6">
    <location>
        <begin position="238"/>
        <end position="284"/>
    </location>
</feature>
<dbReference type="GO" id="GO:0032468">
    <property type="term" value="P:Golgi calcium ion homeostasis"/>
    <property type="evidence" value="ECO:0007669"/>
    <property type="project" value="TreeGrafter"/>
</dbReference>
<dbReference type="FunCoup" id="B4M4L2">
    <property type="interactions" value="1757"/>
</dbReference>
<dbReference type="PANTHER" id="PTHR12608:SF1">
    <property type="entry name" value="TRANSMEMBRANE PROTEIN 165"/>
    <property type="match status" value="1"/>
</dbReference>
<sequence length="505" mass="55589">MSQNQSYFWQTTRHNVYLKRSAKWHMAMALMVVLTFSTICAAESNPDGDENAAIIADIQQNVEQQSIVKLPTESDGIQEKQVEPTRDTKKKGTFIDAFTASISVILLTELGDKTFFIAAIMAMRHPRLIVFGGAIAALALMTVLSCVFGLAANFIPKIYTYYISTALFLLFGLKMLYDAYKMKPTDAQEELEEVQSDLRKREDELMRKASRKYVKEDKEDATEQPLIHGCNVVVVPKTNSSSGSEMQHRQRKPTSNVNNNNNNNTTNNSTNVKQTSCDKTGNDVDYHNTEVLLKDGGRVVEQLKMATFHGSPTHSASIASSNQTEQTHCDSPRNNNNNNPNASVEPNSETGHIDEAKPRAPLAEHDSMHSLSGSVDSEEAALKARLDRDVNTALVHDPESGRRSKVQRRGATYFTMRIFAQAFTMTFLAEWGDRSQLTTIILAASKDVYGVIVGGILGHCICTGLAVIGGRLVASKISVRTVTIVGGIVFIGFAIYAVAMPPDDL</sequence>
<gene>
    <name evidence="9" type="primary">Dvir\GJ10960</name>
    <name evidence="9" type="ORF">Dvir_GJ10960</name>
</gene>
<feature type="transmembrane region" description="Helical" evidence="7">
    <location>
        <begin position="448"/>
        <end position="469"/>
    </location>
</feature>
<keyword evidence="5 7" id="KW-0472">Membrane</keyword>
<dbReference type="OrthoDB" id="442680at2759"/>
<evidence type="ECO:0000256" key="3">
    <source>
        <dbReference type="ARBA" id="ARBA00022692"/>
    </source>
</evidence>
<feature type="transmembrane region" description="Helical" evidence="7">
    <location>
        <begin position="128"/>
        <end position="152"/>
    </location>
</feature>
<organism evidence="9 10">
    <name type="scientific">Drosophila virilis</name>
    <name type="common">Fruit fly</name>
    <dbReference type="NCBI Taxonomy" id="7244"/>
    <lineage>
        <taxon>Eukaryota</taxon>
        <taxon>Metazoa</taxon>
        <taxon>Ecdysozoa</taxon>
        <taxon>Arthropoda</taxon>
        <taxon>Hexapoda</taxon>
        <taxon>Insecta</taxon>
        <taxon>Pterygota</taxon>
        <taxon>Neoptera</taxon>
        <taxon>Endopterygota</taxon>
        <taxon>Diptera</taxon>
        <taxon>Brachycera</taxon>
        <taxon>Muscomorpha</taxon>
        <taxon>Ephydroidea</taxon>
        <taxon>Drosophilidae</taxon>
        <taxon>Drosophila</taxon>
    </lineage>
</organism>
<evidence type="ECO:0000256" key="1">
    <source>
        <dbReference type="ARBA" id="ARBA00004141"/>
    </source>
</evidence>
<evidence type="ECO:0000256" key="8">
    <source>
        <dbReference type="SAM" id="SignalP"/>
    </source>
</evidence>
<dbReference type="eggNOG" id="KOG2881">
    <property type="taxonomic scope" value="Eukaryota"/>
</dbReference>
<feature type="transmembrane region" description="Helical" evidence="7">
    <location>
        <begin position="158"/>
        <end position="177"/>
    </location>
</feature>
<dbReference type="HOGENOM" id="CLU_040186_0_2_1"/>
<feature type="region of interest" description="Disordered" evidence="6">
    <location>
        <begin position="310"/>
        <end position="354"/>
    </location>
</feature>
<keyword evidence="8" id="KW-0732">Signal</keyword>
<reference evidence="9 10" key="1">
    <citation type="journal article" date="2007" name="Nature">
        <title>Evolution of genes and genomes on the Drosophila phylogeny.</title>
        <authorList>
            <consortium name="Drosophila 12 Genomes Consortium"/>
            <person name="Clark A.G."/>
            <person name="Eisen M.B."/>
            <person name="Smith D.R."/>
            <person name="Bergman C.M."/>
            <person name="Oliver B."/>
            <person name="Markow T.A."/>
            <person name="Kaufman T.C."/>
            <person name="Kellis M."/>
            <person name="Gelbart W."/>
            <person name="Iyer V.N."/>
            <person name="Pollard D.A."/>
            <person name="Sackton T.B."/>
            <person name="Larracuente A.M."/>
            <person name="Singh N.D."/>
            <person name="Abad J.P."/>
            <person name="Abt D.N."/>
            <person name="Adryan B."/>
            <person name="Aguade M."/>
            <person name="Akashi H."/>
            <person name="Anderson W.W."/>
            <person name="Aquadro C.F."/>
            <person name="Ardell D.H."/>
            <person name="Arguello R."/>
            <person name="Artieri C.G."/>
            <person name="Barbash D.A."/>
            <person name="Barker D."/>
            <person name="Barsanti P."/>
            <person name="Batterham P."/>
            <person name="Batzoglou S."/>
            <person name="Begun D."/>
            <person name="Bhutkar A."/>
            <person name="Blanco E."/>
            <person name="Bosak S.A."/>
            <person name="Bradley R.K."/>
            <person name="Brand A.D."/>
            <person name="Brent M.R."/>
            <person name="Brooks A.N."/>
            <person name="Brown R.H."/>
            <person name="Butlin R.K."/>
            <person name="Caggese C."/>
            <person name="Calvi B.R."/>
            <person name="Bernardo de Carvalho A."/>
            <person name="Caspi A."/>
            <person name="Castrezana S."/>
            <person name="Celniker S.E."/>
            <person name="Chang J.L."/>
            <person name="Chapple C."/>
            <person name="Chatterji S."/>
            <person name="Chinwalla A."/>
            <person name="Civetta A."/>
            <person name="Clifton S.W."/>
            <person name="Comeron J.M."/>
            <person name="Costello J.C."/>
            <person name="Coyne J.A."/>
            <person name="Daub J."/>
            <person name="David R.G."/>
            <person name="Delcher A.L."/>
            <person name="Delehaunty K."/>
            <person name="Do C.B."/>
            <person name="Ebling H."/>
            <person name="Edwards K."/>
            <person name="Eickbush T."/>
            <person name="Evans J.D."/>
            <person name="Filipski A."/>
            <person name="Findeiss S."/>
            <person name="Freyhult E."/>
            <person name="Fulton L."/>
            <person name="Fulton R."/>
            <person name="Garcia A.C."/>
            <person name="Gardiner A."/>
            <person name="Garfield D.A."/>
            <person name="Garvin B.E."/>
            <person name="Gibson G."/>
            <person name="Gilbert D."/>
            <person name="Gnerre S."/>
            <person name="Godfrey J."/>
            <person name="Good R."/>
            <person name="Gotea V."/>
            <person name="Gravely B."/>
            <person name="Greenberg A.J."/>
            <person name="Griffiths-Jones S."/>
            <person name="Gross S."/>
            <person name="Guigo R."/>
            <person name="Gustafson E.A."/>
            <person name="Haerty W."/>
            <person name="Hahn M.W."/>
            <person name="Halligan D.L."/>
            <person name="Halpern A.L."/>
            <person name="Halter G.M."/>
            <person name="Han M.V."/>
            <person name="Heger A."/>
            <person name="Hillier L."/>
            <person name="Hinrichs A.S."/>
            <person name="Holmes I."/>
            <person name="Hoskins R.A."/>
            <person name="Hubisz M.J."/>
            <person name="Hultmark D."/>
            <person name="Huntley M.A."/>
            <person name="Jaffe D.B."/>
            <person name="Jagadeeshan S."/>
            <person name="Jeck W.R."/>
            <person name="Johnson J."/>
            <person name="Jones C.D."/>
            <person name="Jordan W.C."/>
            <person name="Karpen G.H."/>
            <person name="Kataoka E."/>
            <person name="Keightley P.D."/>
            <person name="Kheradpour P."/>
            <person name="Kirkness E.F."/>
            <person name="Koerich L.B."/>
            <person name="Kristiansen K."/>
            <person name="Kudrna D."/>
            <person name="Kulathinal R.J."/>
            <person name="Kumar S."/>
            <person name="Kwok R."/>
            <person name="Lander E."/>
            <person name="Langley C.H."/>
            <person name="Lapoint R."/>
            <person name="Lazzaro B.P."/>
            <person name="Lee S.J."/>
            <person name="Levesque L."/>
            <person name="Li R."/>
            <person name="Lin C.F."/>
            <person name="Lin M.F."/>
            <person name="Lindblad-Toh K."/>
            <person name="Llopart A."/>
            <person name="Long M."/>
            <person name="Low L."/>
            <person name="Lozovsky E."/>
            <person name="Lu J."/>
            <person name="Luo M."/>
            <person name="Machado C.A."/>
            <person name="Makalowski W."/>
            <person name="Marzo M."/>
            <person name="Matsuda M."/>
            <person name="Matzkin L."/>
            <person name="McAllister B."/>
            <person name="McBride C.S."/>
            <person name="McKernan B."/>
            <person name="McKernan K."/>
            <person name="Mendez-Lago M."/>
            <person name="Minx P."/>
            <person name="Mollenhauer M.U."/>
            <person name="Montooth K."/>
            <person name="Mount S.M."/>
            <person name="Mu X."/>
            <person name="Myers E."/>
            <person name="Negre B."/>
            <person name="Newfeld S."/>
            <person name="Nielsen R."/>
            <person name="Noor M.A."/>
            <person name="O'Grady P."/>
            <person name="Pachter L."/>
            <person name="Papaceit M."/>
            <person name="Parisi M.J."/>
            <person name="Parisi M."/>
            <person name="Parts L."/>
            <person name="Pedersen J.S."/>
            <person name="Pesole G."/>
            <person name="Phillippy A.M."/>
            <person name="Ponting C.P."/>
            <person name="Pop M."/>
            <person name="Porcelli D."/>
            <person name="Powell J.R."/>
            <person name="Prohaska S."/>
            <person name="Pruitt K."/>
            <person name="Puig M."/>
            <person name="Quesneville H."/>
            <person name="Ram K.R."/>
            <person name="Rand D."/>
            <person name="Rasmussen M.D."/>
            <person name="Reed L.K."/>
            <person name="Reenan R."/>
            <person name="Reily A."/>
            <person name="Remington K.A."/>
            <person name="Rieger T.T."/>
            <person name="Ritchie M.G."/>
            <person name="Robin C."/>
            <person name="Rogers Y.H."/>
            <person name="Rohde C."/>
            <person name="Rozas J."/>
            <person name="Rubenfield M.J."/>
            <person name="Ruiz A."/>
            <person name="Russo S."/>
            <person name="Salzberg S.L."/>
            <person name="Sanchez-Gracia A."/>
            <person name="Saranga D.J."/>
            <person name="Sato H."/>
            <person name="Schaeffer S.W."/>
            <person name="Schatz M.C."/>
            <person name="Schlenke T."/>
            <person name="Schwartz R."/>
            <person name="Segarra C."/>
            <person name="Singh R.S."/>
            <person name="Sirot L."/>
            <person name="Sirota M."/>
            <person name="Sisneros N.B."/>
            <person name="Smith C.D."/>
            <person name="Smith T.F."/>
            <person name="Spieth J."/>
            <person name="Stage D.E."/>
            <person name="Stark A."/>
            <person name="Stephan W."/>
            <person name="Strausberg R.L."/>
            <person name="Strempel S."/>
            <person name="Sturgill D."/>
            <person name="Sutton G."/>
            <person name="Sutton G.G."/>
            <person name="Tao W."/>
            <person name="Teichmann S."/>
            <person name="Tobari Y.N."/>
            <person name="Tomimura Y."/>
            <person name="Tsolas J.M."/>
            <person name="Valente V.L."/>
            <person name="Venter E."/>
            <person name="Venter J.C."/>
            <person name="Vicario S."/>
            <person name="Vieira F.G."/>
            <person name="Vilella A.J."/>
            <person name="Villasante A."/>
            <person name="Walenz B."/>
            <person name="Wang J."/>
            <person name="Wasserman M."/>
            <person name="Watts T."/>
            <person name="Wilson D."/>
            <person name="Wilson R.K."/>
            <person name="Wing R.A."/>
            <person name="Wolfner M.F."/>
            <person name="Wong A."/>
            <person name="Wong G.K."/>
            <person name="Wu C.I."/>
            <person name="Wu G."/>
            <person name="Yamamoto D."/>
            <person name="Yang H.P."/>
            <person name="Yang S.P."/>
            <person name="Yorke J.A."/>
            <person name="Yoshida K."/>
            <person name="Zdobnov E."/>
            <person name="Zhang P."/>
            <person name="Zhang Y."/>
            <person name="Zimin A.V."/>
            <person name="Baldwin J."/>
            <person name="Abdouelleil A."/>
            <person name="Abdulkadir J."/>
            <person name="Abebe A."/>
            <person name="Abera B."/>
            <person name="Abreu J."/>
            <person name="Acer S.C."/>
            <person name="Aftuck L."/>
            <person name="Alexander A."/>
            <person name="An P."/>
            <person name="Anderson E."/>
            <person name="Anderson S."/>
            <person name="Arachi H."/>
            <person name="Azer M."/>
            <person name="Bachantsang P."/>
            <person name="Barry A."/>
            <person name="Bayul T."/>
            <person name="Berlin A."/>
            <person name="Bessette D."/>
            <person name="Bloom T."/>
            <person name="Blye J."/>
            <person name="Boguslavskiy L."/>
            <person name="Bonnet C."/>
            <person name="Boukhgalter B."/>
            <person name="Bourzgui I."/>
            <person name="Brown A."/>
            <person name="Cahill P."/>
            <person name="Channer S."/>
            <person name="Cheshatsang Y."/>
            <person name="Chuda L."/>
            <person name="Citroen M."/>
            <person name="Collymore A."/>
            <person name="Cooke P."/>
            <person name="Costello M."/>
            <person name="D'Aco K."/>
            <person name="Daza R."/>
            <person name="De Haan G."/>
            <person name="DeGray S."/>
            <person name="DeMaso C."/>
            <person name="Dhargay N."/>
            <person name="Dooley K."/>
            <person name="Dooley E."/>
            <person name="Doricent M."/>
            <person name="Dorje P."/>
            <person name="Dorjee K."/>
            <person name="Dupes A."/>
            <person name="Elong R."/>
            <person name="Falk J."/>
            <person name="Farina A."/>
            <person name="Faro S."/>
            <person name="Ferguson D."/>
            <person name="Fisher S."/>
            <person name="Foley C.D."/>
            <person name="Franke A."/>
            <person name="Friedrich D."/>
            <person name="Gadbois L."/>
            <person name="Gearin G."/>
            <person name="Gearin C.R."/>
            <person name="Giannoukos G."/>
            <person name="Goode T."/>
            <person name="Graham J."/>
            <person name="Grandbois E."/>
            <person name="Grewal S."/>
            <person name="Gyaltsen K."/>
            <person name="Hafez N."/>
            <person name="Hagos B."/>
            <person name="Hall J."/>
            <person name="Henson C."/>
            <person name="Hollinger A."/>
            <person name="Honan T."/>
            <person name="Huard M.D."/>
            <person name="Hughes L."/>
            <person name="Hurhula B."/>
            <person name="Husby M.E."/>
            <person name="Kamat A."/>
            <person name="Kanga B."/>
            <person name="Kashin S."/>
            <person name="Khazanovich D."/>
            <person name="Kisner P."/>
            <person name="Lance K."/>
            <person name="Lara M."/>
            <person name="Lee W."/>
            <person name="Lennon N."/>
            <person name="Letendre F."/>
            <person name="LeVine R."/>
            <person name="Lipovsky A."/>
            <person name="Liu X."/>
            <person name="Liu J."/>
            <person name="Liu S."/>
            <person name="Lokyitsang T."/>
            <person name="Lokyitsang Y."/>
            <person name="Lubonja R."/>
            <person name="Lui A."/>
            <person name="MacDonald P."/>
            <person name="Magnisalis V."/>
            <person name="Maru K."/>
            <person name="Matthews C."/>
            <person name="McCusker W."/>
            <person name="McDonough S."/>
            <person name="Mehta T."/>
            <person name="Meldrim J."/>
            <person name="Meneus L."/>
            <person name="Mihai O."/>
            <person name="Mihalev A."/>
            <person name="Mihova T."/>
            <person name="Mittelman R."/>
            <person name="Mlenga V."/>
            <person name="Montmayeur A."/>
            <person name="Mulrain L."/>
            <person name="Navidi A."/>
            <person name="Naylor J."/>
            <person name="Negash T."/>
            <person name="Nguyen T."/>
            <person name="Nguyen N."/>
            <person name="Nicol R."/>
            <person name="Norbu C."/>
            <person name="Norbu N."/>
            <person name="Novod N."/>
            <person name="O'Neill B."/>
            <person name="Osman S."/>
            <person name="Markiewicz E."/>
            <person name="Oyono O.L."/>
            <person name="Patti C."/>
            <person name="Phunkhang P."/>
            <person name="Pierre F."/>
            <person name="Priest M."/>
            <person name="Raghuraman S."/>
            <person name="Rege F."/>
            <person name="Reyes R."/>
            <person name="Rise C."/>
            <person name="Rogov P."/>
            <person name="Ross K."/>
            <person name="Ryan E."/>
            <person name="Settipalli S."/>
            <person name="Shea T."/>
            <person name="Sherpa N."/>
            <person name="Shi L."/>
            <person name="Shih D."/>
            <person name="Sparrow T."/>
            <person name="Spaulding J."/>
            <person name="Stalker J."/>
            <person name="Stange-Thomann N."/>
            <person name="Stavropoulos S."/>
            <person name="Stone C."/>
            <person name="Strader C."/>
            <person name="Tesfaye S."/>
            <person name="Thomson T."/>
            <person name="Thoulutsang Y."/>
            <person name="Thoulutsang D."/>
            <person name="Topham K."/>
            <person name="Topping I."/>
            <person name="Tsamla T."/>
            <person name="Vassiliev H."/>
            <person name="Vo A."/>
            <person name="Wangchuk T."/>
            <person name="Wangdi T."/>
            <person name="Weiand M."/>
            <person name="Wilkinson J."/>
            <person name="Wilson A."/>
            <person name="Yadav S."/>
            <person name="Young G."/>
            <person name="Yu Q."/>
            <person name="Zembek L."/>
            <person name="Zhong D."/>
            <person name="Zimmer A."/>
            <person name="Zwirko Z."/>
            <person name="Jaffe D.B."/>
            <person name="Alvarez P."/>
            <person name="Brockman W."/>
            <person name="Butler J."/>
            <person name="Chin C."/>
            <person name="Gnerre S."/>
            <person name="Grabherr M."/>
            <person name="Kleber M."/>
            <person name="Mauceli E."/>
            <person name="MacCallum I."/>
        </authorList>
    </citation>
    <scope>NUCLEOTIDE SEQUENCE [LARGE SCALE GENOMIC DNA]</scope>
    <source>
        <strain evidence="10">Tucson 15010-1051.87</strain>
    </source>
</reference>
<comment type="subcellular location">
    <subcellularLocation>
        <location evidence="1">Membrane</location>
        <topology evidence="1">Multi-pass membrane protein</topology>
    </subcellularLocation>
</comment>
<dbReference type="PROSITE" id="PS01214">
    <property type="entry name" value="UPF0016"/>
    <property type="match status" value="1"/>
</dbReference>
<protein>
    <submittedName>
        <fullName evidence="9">Uncharacterized protein, isoform A</fullName>
    </submittedName>
</protein>
<dbReference type="PhylomeDB" id="B4M4L2"/>
<keyword evidence="4 7" id="KW-1133">Transmembrane helix</keyword>
<dbReference type="InParanoid" id="B4M4L2"/>
<feature type="transmembrane region" description="Helical" evidence="7">
    <location>
        <begin position="410"/>
        <end position="428"/>
    </location>
</feature>
<feature type="compositionally biased region" description="Polar residues" evidence="6">
    <location>
        <begin position="310"/>
        <end position="326"/>
    </location>
</feature>
<name>B4M4L2_DROVI</name>
<dbReference type="InterPro" id="IPR001727">
    <property type="entry name" value="GDT1-like"/>
</dbReference>
<dbReference type="GO" id="GO:0015085">
    <property type="term" value="F:calcium ion transmembrane transporter activity"/>
    <property type="evidence" value="ECO:0007669"/>
    <property type="project" value="TreeGrafter"/>
</dbReference>
<feature type="transmembrane region" description="Helical" evidence="7">
    <location>
        <begin position="481"/>
        <end position="499"/>
    </location>
</feature>
<dbReference type="GO" id="GO:0005384">
    <property type="term" value="F:manganese ion transmembrane transporter activity"/>
    <property type="evidence" value="ECO:0007669"/>
    <property type="project" value="TreeGrafter"/>
</dbReference>
<dbReference type="GO" id="GO:0005794">
    <property type="term" value="C:Golgi apparatus"/>
    <property type="evidence" value="ECO:0007669"/>
    <property type="project" value="TreeGrafter"/>
</dbReference>
<dbReference type="PANTHER" id="PTHR12608">
    <property type="entry name" value="TRANSMEMBRANE PROTEIN HTP-1 RELATED"/>
    <property type="match status" value="1"/>
</dbReference>
<evidence type="ECO:0000256" key="4">
    <source>
        <dbReference type="ARBA" id="ARBA00022989"/>
    </source>
</evidence>
<keyword evidence="3 7" id="KW-0812">Transmembrane</keyword>
<evidence type="ECO:0000313" key="10">
    <source>
        <dbReference type="Proteomes" id="UP000008792"/>
    </source>
</evidence>
<dbReference type="InterPro" id="IPR049555">
    <property type="entry name" value="GDT1-like_CS"/>
</dbReference>
<accession>B4M4L2</accession>
<dbReference type="AlphaFoldDB" id="B4M4L2"/>
<dbReference type="GO" id="GO:0016020">
    <property type="term" value="C:membrane"/>
    <property type="evidence" value="ECO:0007669"/>
    <property type="project" value="UniProtKB-SubCell"/>
</dbReference>
<feature type="signal peptide" evidence="8">
    <location>
        <begin position="1"/>
        <end position="42"/>
    </location>
</feature>
<dbReference type="GO" id="GO:0032472">
    <property type="term" value="P:Golgi calcium ion transport"/>
    <property type="evidence" value="ECO:0007669"/>
    <property type="project" value="TreeGrafter"/>
</dbReference>
<dbReference type="KEGG" id="dvi:6632655"/>
<evidence type="ECO:0000313" key="9">
    <source>
        <dbReference type="EMBL" id="EDW59573.1"/>
    </source>
</evidence>
<dbReference type="EMBL" id="CH940652">
    <property type="protein sequence ID" value="EDW59573.1"/>
    <property type="molecule type" value="Genomic_DNA"/>
</dbReference>
<feature type="chain" id="PRO_5002817229" evidence="8">
    <location>
        <begin position="43"/>
        <end position="505"/>
    </location>
</feature>
<evidence type="ECO:0000256" key="6">
    <source>
        <dbReference type="SAM" id="MobiDB-lite"/>
    </source>
</evidence>
<dbReference type="OMA" id="VIGHCIC"/>
<evidence type="ECO:0000256" key="5">
    <source>
        <dbReference type="ARBA" id="ARBA00023136"/>
    </source>
</evidence>
<dbReference type="Pfam" id="PF01169">
    <property type="entry name" value="GDT1"/>
    <property type="match status" value="2"/>
</dbReference>
<evidence type="ECO:0000256" key="2">
    <source>
        <dbReference type="ARBA" id="ARBA00009190"/>
    </source>
</evidence>
<evidence type="ECO:0000256" key="7">
    <source>
        <dbReference type="SAM" id="Phobius"/>
    </source>
</evidence>
<proteinExistence type="inferred from homology"/>
<dbReference type="Proteomes" id="UP000008792">
    <property type="component" value="Unassembled WGS sequence"/>
</dbReference>
<comment type="similarity">
    <text evidence="2">Belongs to the GDT1 family.</text>
</comment>
<dbReference type="STRING" id="7244.B4M4L2"/>
<keyword evidence="10" id="KW-1185">Reference proteome</keyword>
<feature type="compositionally biased region" description="Low complexity" evidence="6">
    <location>
        <begin position="254"/>
        <end position="272"/>
    </location>
</feature>